<evidence type="ECO:0000256" key="3">
    <source>
        <dbReference type="SAM" id="SignalP"/>
    </source>
</evidence>
<evidence type="ECO:0000256" key="1">
    <source>
        <dbReference type="SAM" id="MobiDB-lite"/>
    </source>
</evidence>
<keyword evidence="2" id="KW-0812">Transmembrane</keyword>
<feature type="signal peptide" evidence="3">
    <location>
        <begin position="1"/>
        <end position="29"/>
    </location>
</feature>
<keyword evidence="3" id="KW-0732">Signal</keyword>
<evidence type="ECO:0000256" key="2">
    <source>
        <dbReference type="SAM" id="Phobius"/>
    </source>
</evidence>
<feature type="transmembrane region" description="Helical" evidence="2">
    <location>
        <begin position="84"/>
        <end position="115"/>
    </location>
</feature>
<dbReference type="Proteomes" id="UP001642540">
    <property type="component" value="Unassembled WGS sequence"/>
</dbReference>
<name>A0ABP1RTA0_9HEXA</name>
<keyword evidence="2" id="KW-1133">Transmembrane helix</keyword>
<feature type="compositionally biased region" description="Basic residues" evidence="1">
    <location>
        <begin position="56"/>
        <end position="66"/>
    </location>
</feature>
<keyword evidence="5" id="KW-1185">Reference proteome</keyword>
<feature type="region of interest" description="Disordered" evidence="1">
    <location>
        <begin position="34"/>
        <end position="72"/>
    </location>
</feature>
<evidence type="ECO:0000313" key="5">
    <source>
        <dbReference type="Proteomes" id="UP001642540"/>
    </source>
</evidence>
<feature type="chain" id="PRO_5045234037" evidence="3">
    <location>
        <begin position="30"/>
        <end position="226"/>
    </location>
</feature>
<reference evidence="4 5" key="1">
    <citation type="submission" date="2024-08" db="EMBL/GenBank/DDBJ databases">
        <authorList>
            <person name="Cucini C."/>
            <person name="Frati F."/>
        </authorList>
    </citation>
    <scope>NUCLEOTIDE SEQUENCE [LARGE SCALE GENOMIC DNA]</scope>
</reference>
<comment type="caution">
    <text evidence="4">The sequence shown here is derived from an EMBL/GenBank/DDBJ whole genome shotgun (WGS) entry which is preliminary data.</text>
</comment>
<sequence>MIVFDTFKVLVPVVLCTLVFISCFPQSNCEGYQEQQETQQGNNNGYSSPSAPPVIPHHHHKNHRTRTGGWGNPMESRTGLVVPLFLPMILFVGIVLLLFFAVVGSAAVAGGAAGIGRRVPTRFPFARDLGSSAALARSVLSSEECVERISCEVFRVAKGYKAQNWILRMLNLLPAQSNLAKRASRAVWAESKIRRNHRSGKWNNCLEFQCATVTSFEQAIKQLRSE</sequence>
<dbReference type="EMBL" id="CAXLJM020000108">
    <property type="protein sequence ID" value="CAL8135313.1"/>
    <property type="molecule type" value="Genomic_DNA"/>
</dbReference>
<feature type="compositionally biased region" description="Low complexity" evidence="1">
    <location>
        <begin position="34"/>
        <end position="46"/>
    </location>
</feature>
<keyword evidence="2" id="KW-0472">Membrane</keyword>
<organism evidence="4 5">
    <name type="scientific">Orchesella dallaii</name>
    <dbReference type="NCBI Taxonomy" id="48710"/>
    <lineage>
        <taxon>Eukaryota</taxon>
        <taxon>Metazoa</taxon>
        <taxon>Ecdysozoa</taxon>
        <taxon>Arthropoda</taxon>
        <taxon>Hexapoda</taxon>
        <taxon>Collembola</taxon>
        <taxon>Entomobryomorpha</taxon>
        <taxon>Entomobryoidea</taxon>
        <taxon>Orchesellidae</taxon>
        <taxon>Orchesellinae</taxon>
        <taxon>Orchesella</taxon>
    </lineage>
</organism>
<accession>A0ABP1RTA0</accession>
<gene>
    <name evidence="4" type="ORF">ODALV1_LOCUS25926</name>
</gene>
<protein>
    <submittedName>
        <fullName evidence="4">Uncharacterized protein</fullName>
    </submittedName>
</protein>
<evidence type="ECO:0000313" key="4">
    <source>
        <dbReference type="EMBL" id="CAL8135313.1"/>
    </source>
</evidence>
<proteinExistence type="predicted"/>